<evidence type="ECO:0000313" key="1">
    <source>
        <dbReference type="EMBL" id="KAJ6027580.1"/>
    </source>
</evidence>
<accession>A0AAD6N3W9</accession>
<evidence type="ECO:0000313" key="2">
    <source>
        <dbReference type="Proteomes" id="UP001219568"/>
    </source>
</evidence>
<name>A0AAD6N3W9_PENCN</name>
<reference evidence="1" key="2">
    <citation type="submission" date="2023-01" db="EMBL/GenBank/DDBJ databases">
        <authorList>
            <person name="Petersen C."/>
        </authorList>
    </citation>
    <scope>NUCLEOTIDE SEQUENCE</scope>
    <source>
        <strain evidence="1">IBT 15450</strain>
    </source>
</reference>
<gene>
    <name evidence="1" type="ORF">N7460_012397</name>
</gene>
<protein>
    <submittedName>
        <fullName evidence="1">Aldehyde/histidinol dehydrogenase</fullName>
    </submittedName>
</protein>
<sequence length="59" mass="6880">MDEMDIIQYDHFTMSYVEAICKSKKPSLFMGNSAFIDGEWTIKDKTFDVYDGSPFLKMI</sequence>
<dbReference type="AlphaFoldDB" id="A0AAD6N3W9"/>
<comment type="caution">
    <text evidence="1">The sequence shown here is derived from an EMBL/GenBank/DDBJ whole genome shotgun (WGS) entry which is preliminary data.</text>
</comment>
<dbReference type="EMBL" id="JAQJZL010000015">
    <property type="protein sequence ID" value="KAJ6027580.1"/>
    <property type="molecule type" value="Genomic_DNA"/>
</dbReference>
<dbReference type="Proteomes" id="UP001219568">
    <property type="component" value="Unassembled WGS sequence"/>
</dbReference>
<keyword evidence="2" id="KW-1185">Reference proteome</keyword>
<reference evidence="1" key="1">
    <citation type="journal article" date="2023" name="IMA Fungus">
        <title>Comparative genomic study of the Penicillium genus elucidates a diverse pangenome and 15 lateral gene transfer events.</title>
        <authorList>
            <person name="Petersen C."/>
            <person name="Sorensen T."/>
            <person name="Nielsen M.R."/>
            <person name="Sondergaard T.E."/>
            <person name="Sorensen J.L."/>
            <person name="Fitzpatrick D.A."/>
            <person name="Frisvad J.C."/>
            <person name="Nielsen K.L."/>
        </authorList>
    </citation>
    <scope>NUCLEOTIDE SEQUENCE</scope>
    <source>
        <strain evidence="1">IBT 15450</strain>
    </source>
</reference>
<organism evidence="1 2">
    <name type="scientific">Penicillium canescens</name>
    <dbReference type="NCBI Taxonomy" id="5083"/>
    <lineage>
        <taxon>Eukaryota</taxon>
        <taxon>Fungi</taxon>
        <taxon>Dikarya</taxon>
        <taxon>Ascomycota</taxon>
        <taxon>Pezizomycotina</taxon>
        <taxon>Eurotiomycetes</taxon>
        <taxon>Eurotiomycetidae</taxon>
        <taxon>Eurotiales</taxon>
        <taxon>Aspergillaceae</taxon>
        <taxon>Penicillium</taxon>
    </lineage>
</organism>
<proteinExistence type="predicted"/>